<comment type="caution">
    <text evidence="4">The sequence shown here is derived from an EMBL/GenBank/DDBJ whole genome shotgun (WGS) entry which is preliminary data.</text>
</comment>
<keyword evidence="2" id="KW-0808">Transferase</keyword>
<dbReference type="OrthoDB" id="396512at2"/>
<sequence length="319" mass="36602">MSSLVSVIIPVYQAENYIISCIKSVLNQSYPNIEIILIDDGSDDESFKKCQLYANKFDNIFFFRQSNKGASSARNVGIAHANGKYMYFMDSDDLMLKDCISTAVTAIEKGYQLVFFDYYTNDISVGANNASSLITENLNKIDGIKSVLDVQVSNIKVNGYLWNKLFVSSIIKKNNLEFNTKFKMWEDLLFCSKYILLIDKIIYVNKKLYIYKNDNHNSISRSLSTESAYSWVKAGQAVGKIVSKYFPEQYAGFTSHLVNIYMTYLITAIKNEDVINDSESIVNFIKCNKLKLRIKYKIIFVCLCLNCRISSYLIRKYDL</sequence>
<dbReference type="RefSeq" id="WP_025025322.1">
    <property type="nucleotide sequence ID" value="NZ_AZDZ01000019.1"/>
</dbReference>
<dbReference type="AlphaFoldDB" id="A0A0R1KC27"/>
<dbReference type="CDD" id="cd00761">
    <property type="entry name" value="Glyco_tranf_GTA_type"/>
    <property type="match status" value="1"/>
</dbReference>
<evidence type="ECO:0000256" key="2">
    <source>
        <dbReference type="ARBA" id="ARBA00022679"/>
    </source>
</evidence>
<dbReference type="SUPFAM" id="SSF53448">
    <property type="entry name" value="Nucleotide-diphospho-sugar transferases"/>
    <property type="match status" value="1"/>
</dbReference>
<evidence type="ECO:0000259" key="3">
    <source>
        <dbReference type="Pfam" id="PF00535"/>
    </source>
</evidence>
<proteinExistence type="predicted"/>
<protein>
    <recommendedName>
        <fullName evidence="3">Glycosyltransferase 2-like domain-containing protein</fullName>
    </recommendedName>
</protein>
<evidence type="ECO:0000313" key="4">
    <source>
        <dbReference type="EMBL" id="KRK79027.1"/>
    </source>
</evidence>
<evidence type="ECO:0000313" key="5">
    <source>
        <dbReference type="Proteomes" id="UP000051248"/>
    </source>
</evidence>
<dbReference type="Pfam" id="PF00535">
    <property type="entry name" value="Glycos_transf_2"/>
    <property type="match status" value="1"/>
</dbReference>
<dbReference type="InterPro" id="IPR029044">
    <property type="entry name" value="Nucleotide-diphossugar_trans"/>
</dbReference>
<dbReference type="Proteomes" id="UP000051248">
    <property type="component" value="Unassembled WGS sequence"/>
</dbReference>
<reference evidence="4 5" key="1">
    <citation type="journal article" date="2015" name="Genome Announc.">
        <title>Expanding the biotechnology potential of lactobacilli through comparative genomics of 213 strains and associated genera.</title>
        <authorList>
            <person name="Sun Z."/>
            <person name="Harris H.M."/>
            <person name="McCann A."/>
            <person name="Guo C."/>
            <person name="Argimon S."/>
            <person name="Zhang W."/>
            <person name="Yang X."/>
            <person name="Jeffery I.B."/>
            <person name="Cooney J.C."/>
            <person name="Kagawa T.F."/>
            <person name="Liu W."/>
            <person name="Song Y."/>
            <person name="Salvetti E."/>
            <person name="Wrobel A."/>
            <person name="Rasinkangas P."/>
            <person name="Parkhill J."/>
            <person name="Rea M.C."/>
            <person name="O'Sullivan O."/>
            <person name="Ritari J."/>
            <person name="Douillard F.P."/>
            <person name="Paul Ross R."/>
            <person name="Yang R."/>
            <person name="Briner A.E."/>
            <person name="Felis G.E."/>
            <person name="de Vos W.M."/>
            <person name="Barrangou R."/>
            <person name="Klaenhammer T.R."/>
            <person name="Caufield P.W."/>
            <person name="Cui Y."/>
            <person name="Zhang H."/>
            <person name="O'Toole P.W."/>
        </authorList>
    </citation>
    <scope>NUCLEOTIDE SEQUENCE [LARGE SCALE GENOMIC DNA]</scope>
    <source>
        <strain evidence="4 5">DSM 19682</strain>
    </source>
</reference>
<organism evidence="4 5">
    <name type="scientific">Companilactobacillus nodensis DSM 19682 = JCM 14932 = NBRC 107160</name>
    <dbReference type="NCBI Taxonomy" id="1423775"/>
    <lineage>
        <taxon>Bacteria</taxon>
        <taxon>Bacillati</taxon>
        <taxon>Bacillota</taxon>
        <taxon>Bacilli</taxon>
        <taxon>Lactobacillales</taxon>
        <taxon>Lactobacillaceae</taxon>
        <taxon>Companilactobacillus</taxon>
    </lineage>
</organism>
<gene>
    <name evidence="4" type="ORF">FD03_GL001389</name>
</gene>
<name>A0A0R1KC27_9LACO</name>
<accession>A0A0R1KC27</accession>
<dbReference type="PANTHER" id="PTHR22916">
    <property type="entry name" value="GLYCOSYLTRANSFERASE"/>
    <property type="match status" value="1"/>
</dbReference>
<dbReference type="InterPro" id="IPR001173">
    <property type="entry name" value="Glyco_trans_2-like"/>
</dbReference>
<keyword evidence="1" id="KW-0328">Glycosyltransferase</keyword>
<dbReference type="PANTHER" id="PTHR22916:SF51">
    <property type="entry name" value="GLYCOSYLTRANSFERASE EPSH-RELATED"/>
    <property type="match status" value="1"/>
</dbReference>
<dbReference type="PATRIC" id="fig|1423775.4.peg.1419"/>
<keyword evidence="5" id="KW-1185">Reference proteome</keyword>
<dbReference type="STRING" id="1423775.FD03_GL001389"/>
<evidence type="ECO:0000256" key="1">
    <source>
        <dbReference type="ARBA" id="ARBA00022676"/>
    </source>
</evidence>
<feature type="domain" description="Glycosyltransferase 2-like" evidence="3">
    <location>
        <begin position="6"/>
        <end position="134"/>
    </location>
</feature>
<dbReference type="EMBL" id="AZDZ01000019">
    <property type="protein sequence ID" value="KRK79027.1"/>
    <property type="molecule type" value="Genomic_DNA"/>
</dbReference>
<dbReference type="Gene3D" id="3.90.550.10">
    <property type="entry name" value="Spore Coat Polysaccharide Biosynthesis Protein SpsA, Chain A"/>
    <property type="match status" value="1"/>
</dbReference>
<dbReference type="GO" id="GO:0016757">
    <property type="term" value="F:glycosyltransferase activity"/>
    <property type="evidence" value="ECO:0007669"/>
    <property type="project" value="UniProtKB-KW"/>
</dbReference>